<dbReference type="PROSITE" id="PS50158">
    <property type="entry name" value="ZF_CCHC"/>
    <property type="match status" value="2"/>
</dbReference>
<accession>A0A6L2N3W2</accession>
<dbReference type="Pfam" id="PF14223">
    <property type="entry name" value="Retrotran_gag_2"/>
    <property type="match status" value="1"/>
</dbReference>
<feature type="domain" description="CCHC-type" evidence="3">
    <location>
        <begin position="421"/>
        <end position="435"/>
    </location>
</feature>
<dbReference type="SMART" id="SM00343">
    <property type="entry name" value="ZnF_C2HC"/>
    <property type="match status" value="2"/>
</dbReference>
<dbReference type="Pfam" id="PF25597">
    <property type="entry name" value="SH3_retrovirus"/>
    <property type="match status" value="1"/>
</dbReference>
<dbReference type="EMBL" id="BKCJ010008165">
    <property type="protein sequence ID" value="GEU80886.1"/>
    <property type="molecule type" value="Genomic_DNA"/>
</dbReference>
<dbReference type="PANTHER" id="PTHR35317:SF23">
    <property type="entry name" value="OS04G0629600 PROTEIN"/>
    <property type="match status" value="1"/>
</dbReference>
<proteinExistence type="predicted"/>
<dbReference type="InterPro" id="IPR001878">
    <property type="entry name" value="Znf_CCHC"/>
</dbReference>
<keyword evidence="1" id="KW-0863">Zinc-finger</keyword>
<gene>
    <name evidence="4" type="ORF">Tci_052864</name>
</gene>
<protein>
    <recommendedName>
        <fullName evidence="3">CCHC-type domain-containing protein</fullName>
    </recommendedName>
</protein>
<dbReference type="Pfam" id="PF00098">
    <property type="entry name" value="zf-CCHC"/>
    <property type="match status" value="1"/>
</dbReference>
<dbReference type="Pfam" id="PF13976">
    <property type="entry name" value="gag_pre-integrs"/>
    <property type="match status" value="1"/>
</dbReference>
<keyword evidence="1" id="KW-0479">Metal-binding</keyword>
<feature type="compositionally biased region" description="Polar residues" evidence="2">
    <location>
        <begin position="590"/>
        <end position="601"/>
    </location>
</feature>
<sequence>MAVEVPTAVKIDATARRNMKPLPKSLHCYQSLNETVSQSQMTVSQIFNKWYQSLERNFDLRRISFNSHFTFIVQFTKRNGSSISHSCKIPVLDTGKFEQWQFQIQQYLQHEHYALWEVIEFGDSYKVLSTTDPNNTTTTRKDDEQSGRTVTITIEDMQRKKNDVNERTNLLLSLLDEHQLRFSKYKTAKELWAVILKTFGGNETTKKRKKNLLKQQYGNFKAEESETLEQTFNRLQVIVSQLQFMDVEVEKDDLNQKFLTSLAPEWLMHTIIWRNRNDLDTMSLDDLYNHLKVYEAEVQKKSNPNSQNMAFISSSKHSSRDENGNTACVPTASTTVPTASASVATISQDTASAYIDSQSSGSQIKFEDINQIDEDDMEEIDIKWSMALLSMRADKFWKKTGKKISIQGSDVAGFDKSKVECFNCHKMGHFAKECRAPRSQERGRKDNYKQGSKAEEKTPKALMEIDGVGWDWSYMANEGEDHVLVADAEAPTKFALMANTESKRSDKVKDGVGYNVVPPPAADLYLSPKKDLSWTDLPEFVDDTVTDYSRLMPTVESLDFIMTKKACFNCGDFSHLANDCRKRVQRETTRSQNHTYMSPSHRSAGHRPHGAPMRPPHRSAGHRPHGPSMNPMRPNMNGARPNRSNNPPVNRKFSTGRRNFPTPNKKFPTASRKFPTRSTKIHNADMGRKGKAGSSQNNIDDKGYWDSGCSRHMTGNISYLSDFEPFDGGYVDFKLLDDANILLRTPKQHNMYSIDLNNIVPHKDLTCLVAKASADECILWHRRLGHLNVKTMNKLVRHNLVRGLPTKSFDNDHTGTACLKVKQHKASYNLGKFKAKRDEGYFIGYSMSSKAFMMFNKRTRRVEENFYVEFLENKAIEKGAGPNWLFDIDSLTKSMNYVPVDAGINSTNFSGTKDAASQEVKKDVSSLR</sequence>
<dbReference type="Gene3D" id="4.10.60.10">
    <property type="entry name" value="Zinc finger, CCHC-type"/>
    <property type="match status" value="1"/>
</dbReference>
<dbReference type="GO" id="GO:0003676">
    <property type="term" value="F:nucleic acid binding"/>
    <property type="evidence" value="ECO:0007669"/>
    <property type="project" value="InterPro"/>
</dbReference>
<dbReference type="PANTHER" id="PTHR35317">
    <property type="entry name" value="OS04G0629600 PROTEIN"/>
    <property type="match status" value="1"/>
</dbReference>
<evidence type="ECO:0000256" key="1">
    <source>
        <dbReference type="PROSITE-ProRule" id="PRU00047"/>
    </source>
</evidence>
<dbReference type="SUPFAM" id="SSF57756">
    <property type="entry name" value="Retrovirus zinc finger-like domains"/>
    <property type="match status" value="1"/>
</dbReference>
<evidence type="ECO:0000313" key="4">
    <source>
        <dbReference type="EMBL" id="GEU80886.1"/>
    </source>
</evidence>
<dbReference type="InterPro" id="IPR057670">
    <property type="entry name" value="SH3_retrovirus"/>
</dbReference>
<organism evidence="4">
    <name type="scientific">Tanacetum cinerariifolium</name>
    <name type="common">Dalmatian daisy</name>
    <name type="synonym">Chrysanthemum cinerariifolium</name>
    <dbReference type="NCBI Taxonomy" id="118510"/>
    <lineage>
        <taxon>Eukaryota</taxon>
        <taxon>Viridiplantae</taxon>
        <taxon>Streptophyta</taxon>
        <taxon>Embryophyta</taxon>
        <taxon>Tracheophyta</taxon>
        <taxon>Spermatophyta</taxon>
        <taxon>Magnoliopsida</taxon>
        <taxon>eudicotyledons</taxon>
        <taxon>Gunneridae</taxon>
        <taxon>Pentapetalae</taxon>
        <taxon>asterids</taxon>
        <taxon>campanulids</taxon>
        <taxon>Asterales</taxon>
        <taxon>Asteraceae</taxon>
        <taxon>Asteroideae</taxon>
        <taxon>Anthemideae</taxon>
        <taxon>Anthemidinae</taxon>
        <taxon>Tanacetum</taxon>
    </lineage>
</organism>
<feature type="region of interest" description="Disordered" evidence="2">
    <location>
        <begin position="586"/>
        <end position="672"/>
    </location>
</feature>
<dbReference type="AlphaFoldDB" id="A0A6L2N3W2"/>
<dbReference type="InterPro" id="IPR036875">
    <property type="entry name" value="Znf_CCHC_sf"/>
</dbReference>
<name>A0A6L2N3W2_TANCI</name>
<keyword evidence="1" id="KW-0862">Zinc</keyword>
<dbReference type="InterPro" id="IPR025724">
    <property type="entry name" value="GAG-pre-integrase_dom"/>
</dbReference>
<dbReference type="GO" id="GO:0008270">
    <property type="term" value="F:zinc ion binding"/>
    <property type="evidence" value="ECO:0007669"/>
    <property type="project" value="UniProtKB-KW"/>
</dbReference>
<feature type="domain" description="CCHC-type" evidence="3">
    <location>
        <begin position="567"/>
        <end position="582"/>
    </location>
</feature>
<feature type="compositionally biased region" description="Basic residues" evidence="2">
    <location>
        <begin position="603"/>
        <end position="625"/>
    </location>
</feature>
<evidence type="ECO:0000256" key="2">
    <source>
        <dbReference type="SAM" id="MobiDB-lite"/>
    </source>
</evidence>
<feature type="region of interest" description="Disordered" evidence="2">
    <location>
        <begin position="436"/>
        <end position="457"/>
    </location>
</feature>
<reference evidence="4" key="1">
    <citation type="journal article" date="2019" name="Sci. Rep.">
        <title>Draft genome of Tanacetum cinerariifolium, the natural source of mosquito coil.</title>
        <authorList>
            <person name="Yamashiro T."/>
            <person name="Shiraishi A."/>
            <person name="Satake H."/>
            <person name="Nakayama K."/>
        </authorList>
    </citation>
    <scope>NUCLEOTIDE SEQUENCE</scope>
</reference>
<evidence type="ECO:0000259" key="3">
    <source>
        <dbReference type="PROSITE" id="PS50158"/>
    </source>
</evidence>
<feature type="compositionally biased region" description="Low complexity" evidence="2">
    <location>
        <begin position="640"/>
        <end position="651"/>
    </location>
</feature>
<comment type="caution">
    <text evidence="4">The sequence shown here is derived from an EMBL/GenBank/DDBJ whole genome shotgun (WGS) entry which is preliminary data.</text>
</comment>